<evidence type="ECO:0000256" key="14">
    <source>
        <dbReference type="ARBA" id="ARBA00023315"/>
    </source>
</evidence>
<evidence type="ECO:0000256" key="10">
    <source>
        <dbReference type="ARBA" id="ARBA00023098"/>
    </source>
</evidence>
<feature type="transmembrane region" description="Helical" evidence="19">
    <location>
        <begin position="88"/>
        <end position="109"/>
    </location>
</feature>
<evidence type="ECO:0000256" key="9">
    <source>
        <dbReference type="ARBA" id="ARBA00022989"/>
    </source>
</evidence>
<keyword evidence="14 20" id="KW-0012">Acyltransferase</keyword>
<dbReference type="OrthoDB" id="5974730at2759"/>
<keyword evidence="7 19" id="KW-0812">Transmembrane</keyword>
<evidence type="ECO:0000256" key="1">
    <source>
        <dbReference type="ARBA" id="ARBA00004141"/>
    </source>
</evidence>
<evidence type="ECO:0000256" key="6">
    <source>
        <dbReference type="ARBA" id="ARBA00022679"/>
    </source>
</evidence>
<dbReference type="GO" id="GO:0047184">
    <property type="term" value="F:1-acylglycerophosphocholine O-acyltransferase activity"/>
    <property type="evidence" value="ECO:0007669"/>
    <property type="project" value="UniProtKB-EC"/>
</dbReference>
<evidence type="ECO:0000256" key="4">
    <source>
        <dbReference type="ARBA" id="ARBA00010323"/>
    </source>
</evidence>
<evidence type="ECO:0000256" key="17">
    <source>
        <dbReference type="ARBA" id="ARBA00038923"/>
    </source>
</evidence>
<comment type="pathway">
    <text evidence="3">Lipid metabolism; phospholipid metabolism.</text>
</comment>
<reference evidence="20 21" key="1">
    <citation type="submission" date="2019-04" db="EMBL/GenBank/DDBJ databases">
        <title>Annotation for the trematode Fasciola gigantica.</title>
        <authorList>
            <person name="Choi Y.-J."/>
        </authorList>
    </citation>
    <scope>NUCLEOTIDE SEQUENCE [LARGE SCALE GENOMIC DNA]</scope>
    <source>
        <strain evidence="20">Uganda_cow_1</strain>
    </source>
</reference>
<keyword evidence="9 19" id="KW-1133">Transmembrane helix</keyword>
<gene>
    <name evidence="20" type="ORF">FGIG_06298</name>
</gene>
<dbReference type="STRING" id="46835.A0A504YTW1"/>
<evidence type="ECO:0000256" key="12">
    <source>
        <dbReference type="ARBA" id="ARBA00023209"/>
    </source>
</evidence>
<evidence type="ECO:0000256" key="5">
    <source>
        <dbReference type="ARBA" id="ARBA00022516"/>
    </source>
</evidence>
<evidence type="ECO:0000256" key="3">
    <source>
        <dbReference type="ARBA" id="ARBA00005074"/>
    </source>
</evidence>
<protein>
    <recommendedName>
        <fullName evidence="18">Lysophospholipid acyltransferase 5</fullName>
        <ecNumber evidence="16">2.3.1.23</ecNumber>
        <ecNumber evidence="17">2.3.1.n6</ecNumber>
    </recommendedName>
</protein>
<comment type="similarity">
    <text evidence="4">Belongs to the membrane-bound acyltransferase family.</text>
</comment>
<dbReference type="GO" id="GO:0030258">
    <property type="term" value="P:lipid modification"/>
    <property type="evidence" value="ECO:0007669"/>
    <property type="project" value="TreeGrafter"/>
</dbReference>
<dbReference type="InterPro" id="IPR004299">
    <property type="entry name" value="MBOAT_fam"/>
</dbReference>
<evidence type="ECO:0000256" key="11">
    <source>
        <dbReference type="ARBA" id="ARBA00023136"/>
    </source>
</evidence>
<keyword evidence="8" id="KW-0256">Endoplasmic reticulum</keyword>
<keyword evidence="11 19" id="KW-0472">Membrane</keyword>
<comment type="subcellular location">
    <subcellularLocation>
        <location evidence="2">Endoplasmic reticulum</location>
    </subcellularLocation>
    <subcellularLocation>
        <location evidence="1">Membrane</location>
        <topology evidence="1">Multi-pass membrane protein</topology>
    </subcellularLocation>
</comment>
<dbReference type="EC" id="2.3.1.23" evidence="16"/>
<comment type="pathway">
    <text evidence="15">Phospholipid metabolism.</text>
</comment>
<dbReference type="InterPro" id="IPR049941">
    <property type="entry name" value="LPLAT_7/PORCN-like"/>
</dbReference>
<evidence type="ECO:0000256" key="2">
    <source>
        <dbReference type="ARBA" id="ARBA00004240"/>
    </source>
</evidence>
<evidence type="ECO:0000313" key="20">
    <source>
        <dbReference type="EMBL" id="TPP63949.1"/>
    </source>
</evidence>
<evidence type="ECO:0000256" key="18">
    <source>
        <dbReference type="ARBA" id="ARBA00039721"/>
    </source>
</evidence>
<evidence type="ECO:0000256" key="16">
    <source>
        <dbReference type="ARBA" id="ARBA00026120"/>
    </source>
</evidence>
<dbReference type="AlphaFoldDB" id="A0A504YTW1"/>
<dbReference type="GO" id="GO:0005783">
    <property type="term" value="C:endoplasmic reticulum"/>
    <property type="evidence" value="ECO:0007669"/>
    <property type="project" value="UniProtKB-SubCell"/>
</dbReference>
<dbReference type="GO" id="GO:0071617">
    <property type="term" value="F:lysophospholipid acyltransferase activity"/>
    <property type="evidence" value="ECO:0007669"/>
    <property type="project" value="TreeGrafter"/>
</dbReference>
<dbReference type="GO" id="GO:0006656">
    <property type="term" value="P:phosphatidylcholine biosynthetic process"/>
    <property type="evidence" value="ECO:0007669"/>
    <property type="project" value="TreeGrafter"/>
</dbReference>
<keyword evidence="5" id="KW-0444">Lipid biosynthesis</keyword>
<evidence type="ECO:0000256" key="13">
    <source>
        <dbReference type="ARBA" id="ARBA00023264"/>
    </source>
</evidence>
<dbReference type="EC" id="2.3.1.n6" evidence="17"/>
<feature type="transmembrane region" description="Helical" evidence="19">
    <location>
        <begin position="23"/>
        <end position="43"/>
    </location>
</feature>
<dbReference type="PANTHER" id="PTHR13906">
    <property type="entry name" value="PORCUPINE"/>
    <property type="match status" value="1"/>
</dbReference>
<organism evidence="20 21">
    <name type="scientific">Fasciola gigantica</name>
    <name type="common">Giant liver fluke</name>
    <dbReference type="NCBI Taxonomy" id="46835"/>
    <lineage>
        <taxon>Eukaryota</taxon>
        <taxon>Metazoa</taxon>
        <taxon>Spiralia</taxon>
        <taxon>Lophotrochozoa</taxon>
        <taxon>Platyhelminthes</taxon>
        <taxon>Trematoda</taxon>
        <taxon>Digenea</taxon>
        <taxon>Plagiorchiida</taxon>
        <taxon>Echinostomata</taxon>
        <taxon>Echinostomatoidea</taxon>
        <taxon>Fasciolidae</taxon>
        <taxon>Fasciola</taxon>
    </lineage>
</organism>
<dbReference type="GO" id="GO:0016020">
    <property type="term" value="C:membrane"/>
    <property type="evidence" value="ECO:0007669"/>
    <property type="project" value="UniProtKB-SubCell"/>
</dbReference>
<evidence type="ECO:0000313" key="21">
    <source>
        <dbReference type="Proteomes" id="UP000316759"/>
    </source>
</evidence>
<keyword evidence="13" id="KW-1208">Phospholipid metabolism</keyword>
<keyword evidence="12" id="KW-0594">Phospholipid biosynthesis</keyword>
<dbReference type="PANTHER" id="PTHR13906:SF14">
    <property type="entry name" value="LYSOPHOSPHOLIPID ACYLTRANSFERASE 5"/>
    <property type="match status" value="1"/>
</dbReference>
<dbReference type="Pfam" id="PF03062">
    <property type="entry name" value="MBOAT"/>
    <property type="match status" value="1"/>
</dbReference>
<dbReference type="Proteomes" id="UP000316759">
    <property type="component" value="Unassembled WGS sequence"/>
</dbReference>
<sequence>MIVFDQLDVFAGRVADLLNNDIIAVRLIISVLFGYPIALIYSLKSPRWSISNRQSYLLAWGVFLFLWNFGLDIIHMFIGIAITMVVNYIFFQSKMAVIFAFVFNMAYLLSGSYIYNRGIYDINWTTPYCVLCLRLIGLSWDLYDASRPENERSVQQKKSALHTFPGVLETLSFCFVPTSFISGPQFPMRHYQAFIDGSLRPNAILRNRNFAQRFIYNVK</sequence>
<evidence type="ECO:0000256" key="7">
    <source>
        <dbReference type="ARBA" id="ARBA00022692"/>
    </source>
</evidence>
<accession>A0A504YTW1</accession>
<keyword evidence="6 20" id="KW-0808">Transferase</keyword>
<keyword evidence="21" id="KW-1185">Reference proteome</keyword>
<name>A0A504YTW1_FASGI</name>
<feature type="transmembrane region" description="Helical" evidence="19">
    <location>
        <begin position="55"/>
        <end position="82"/>
    </location>
</feature>
<proteinExistence type="inferred from homology"/>
<evidence type="ECO:0000256" key="8">
    <source>
        <dbReference type="ARBA" id="ARBA00022824"/>
    </source>
</evidence>
<evidence type="ECO:0000256" key="19">
    <source>
        <dbReference type="SAM" id="Phobius"/>
    </source>
</evidence>
<keyword evidence="10" id="KW-0443">Lipid metabolism</keyword>
<evidence type="ECO:0000256" key="15">
    <source>
        <dbReference type="ARBA" id="ARBA00025707"/>
    </source>
</evidence>
<comment type="caution">
    <text evidence="20">The sequence shown here is derived from an EMBL/GenBank/DDBJ whole genome shotgun (WGS) entry which is preliminary data.</text>
</comment>
<dbReference type="EMBL" id="SUNJ01005033">
    <property type="protein sequence ID" value="TPP63949.1"/>
    <property type="molecule type" value="Genomic_DNA"/>
</dbReference>